<sequence length="456" mass="48152">MSTLDPEHVSRTSLLFMRRAGDAAVGAEWHQAFALRIIASTETCSHREGQAAVITAVKTAVRALSFDNGDSTSRVTVALLSPEQPVLGGPSAGLPLGEIVQQEGAGLATELEVDPATPTIILGQPPAEMAPGNAATIATWTDWTAEVSPYSAVQPDSYRSDGNVLAAIAAGALAVAAAFFHFARLDDDNLCQDALRFDLWSPEQPEGRVPPKLRYAPAQWWLLGLGHLGQAYAHAISWLDYAIPAEVDVALQDVQRTVPANHSTGLFTPRGSDGRHKTRLVADALERCGLNTSIIERLMDESTAVRASDMHVALVGVDNLATRRSIDTFGWRTAIDVGIGTGADDFDGITLVRFPGRASASIPAWQETAPGAKPPAGDVMVTRDLDPCGVARLNGIAVGASFVGTFAGVLAVTEALRPLHGGTARSVLCLSIRDAEIDGAQAVQQVEPPVALELRE</sequence>
<evidence type="ECO:0000313" key="1">
    <source>
        <dbReference type="EMBL" id="TDW19453.1"/>
    </source>
</evidence>
<dbReference type="OrthoDB" id="9087947at2"/>
<proteinExistence type="predicted"/>
<dbReference type="EMBL" id="SODF01000002">
    <property type="protein sequence ID" value="TDW19453.1"/>
    <property type="molecule type" value="Genomic_DNA"/>
</dbReference>
<dbReference type="RefSeq" id="WP_134122317.1">
    <property type="nucleotide sequence ID" value="NZ_SODF01000002.1"/>
</dbReference>
<organism evidence="1 2">
    <name type="scientific">Kribbella kalugense</name>
    <dbReference type="NCBI Taxonomy" id="2512221"/>
    <lineage>
        <taxon>Bacteria</taxon>
        <taxon>Bacillati</taxon>
        <taxon>Actinomycetota</taxon>
        <taxon>Actinomycetes</taxon>
        <taxon>Propionibacteriales</taxon>
        <taxon>Kribbellaceae</taxon>
        <taxon>Kribbella</taxon>
    </lineage>
</organism>
<comment type="caution">
    <text evidence="1">The sequence shown here is derived from an EMBL/GenBank/DDBJ whole genome shotgun (WGS) entry which is preliminary data.</text>
</comment>
<dbReference type="AlphaFoldDB" id="A0A4R7ZNK3"/>
<keyword evidence="2" id="KW-1185">Reference proteome</keyword>
<evidence type="ECO:0008006" key="3">
    <source>
        <dbReference type="Google" id="ProtNLM"/>
    </source>
</evidence>
<reference evidence="1 2" key="1">
    <citation type="submission" date="2019-03" db="EMBL/GenBank/DDBJ databases">
        <title>Genomic Encyclopedia of Type Strains, Phase III (KMG-III): the genomes of soil and plant-associated and newly described type strains.</title>
        <authorList>
            <person name="Whitman W."/>
        </authorList>
    </citation>
    <scope>NUCLEOTIDE SEQUENCE [LARGE SCALE GENOMIC DNA]</scope>
    <source>
        <strain evidence="1 2">VKM Ac-2570</strain>
    </source>
</reference>
<name>A0A4R7ZNK3_9ACTN</name>
<gene>
    <name evidence="1" type="ORF">EV650_6062</name>
</gene>
<protein>
    <recommendedName>
        <fullName evidence="3">Thiamine biosynthesis protein ThiF</fullName>
    </recommendedName>
</protein>
<evidence type="ECO:0000313" key="2">
    <source>
        <dbReference type="Proteomes" id="UP000295447"/>
    </source>
</evidence>
<accession>A0A4R7ZNK3</accession>
<dbReference type="Proteomes" id="UP000295447">
    <property type="component" value="Unassembled WGS sequence"/>
</dbReference>